<accession>A0A2T3JU30</accession>
<gene>
    <name evidence="3" type="ORF">C9J18_08875</name>
    <name evidence="2" type="ORF">CTM96_07815</name>
</gene>
<feature type="chain" id="PRO_5015431324" evidence="1">
    <location>
        <begin position="26"/>
        <end position="183"/>
    </location>
</feature>
<reference evidence="4 5" key="1">
    <citation type="submission" date="2018-03" db="EMBL/GenBank/DDBJ databases">
        <title>Whole genome sequencing of Histamine producing bacteria.</title>
        <authorList>
            <person name="Butler K."/>
        </authorList>
    </citation>
    <scope>NUCLEOTIDE SEQUENCE [LARGE SCALE GENOMIC DNA]</scope>
    <source>
        <strain evidence="3 5">FS-6.1</strain>
        <strain evidence="2 4">FS-6.2</strain>
    </source>
</reference>
<protein>
    <submittedName>
        <fullName evidence="3">Uncharacterized protein</fullName>
    </submittedName>
</protein>
<organism evidence="3 5">
    <name type="scientific">Photobacterium phosphoreum</name>
    <dbReference type="NCBI Taxonomy" id="659"/>
    <lineage>
        <taxon>Bacteria</taxon>
        <taxon>Pseudomonadati</taxon>
        <taxon>Pseudomonadota</taxon>
        <taxon>Gammaproteobacteria</taxon>
        <taxon>Vibrionales</taxon>
        <taxon>Vibrionaceae</taxon>
        <taxon>Photobacterium</taxon>
    </lineage>
</organism>
<dbReference type="Proteomes" id="UP000241405">
    <property type="component" value="Unassembled WGS sequence"/>
</dbReference>
<dbReference type="PROSITE" id="PS51257">
    <property type="entry name" value="PROKAR_LIPOPROTEIN"/>
    <property type="match status" value="1"/>
</dbReference>
<name>A0A2T3JU30_PHOPO</name>
<sequence length="183" mass="21461">MRVNKVKVCLLALLGSFFYSSLASAFSCAFIPAKISPSENNFFHYDRSLCDPVGEYIHVPLLYQKNVSSEQVQRFRDWKQDHGYNTNEFWNKWSDDFADHPIFTEYNDSMYYGLGFWLPRKYDHEEIEDMVDAEQWVLNHGIQMSVGFGDPNSNSTHIRLDYRWHTKSSIDDGISLQVHVPFN</sequence>
<evidence type="ECO:0000313" key="4">
    <source>
        <dbReference type="Proteomes" id="UP000241405"/>
    </source>
</evidence>
<feature type="signal peptide" evidence="1">
    <location>
        <begin position="1"/>
        <end position="25"/>
    </location>
</feature>
<dbReference type="Proteomes" id="UP000241618">
    <property type="component" value="Unassembled WGS sequence"/>
</dbReference>
<dbReference type="EMBL" id="PYMO01000005">
    <property type="protein sequence ID" value="PSU26008.1"/>
    <property type="molecule type" value="Genomic_DNA"/>
</dbReference>
<dbReference type="RefSeq" id="WP_107189670.1">
    <property type="nucleotide sequence ID" value="NZ_PYMN01000007.1"/>
</dbReference>
<dbReference type="EMBL" id="PYMP01000006">
    <property type="protein sequence ID" value="PSU52652.1"/>
    <property type="molecule type" value="Genomic_DNA"/>
</dbReference>
<evidence type="ECO:0000313" key="2">
    <source>
        <dbReference type="EMBL" id="PSU26008.1"/>
    </source>
</evidence>
<evidence type="ECO:0000313" key="3">
    <source>
        <dbReference type="EMBL" id="PSU52652.1"/>
    </source>
</evidence>
<comment type="caution">
    <text evidence="3">The sequence shown here is derived from an EMBL/GenBank/DDBJ whole genome shotgun (WGS) entry which is preliminary data.</text>
</comment>
<proteinExistence type="predicted"/>
<keyword evidence="4" id="KW-1185">Reference proteome</keyword>
<evidence type="ECO:0000256" key="1">
    <source>
        <dbReference type="SAM" id="SignalP"/>
    </source>
</evidence>
<keyword evidence="1" id="KW-0732">Signal</keyword>
<evidence type="ECO:0000313" key="5">
    <source>
        <dbReference type="Proteomes" id="UP000241618"/>
    </source>
</evidence>
<dbReference type="AlphaFoldDB" id="A0A2T3JU30"/>